<evidence type="ECO:0000256" key="1">
    <source>
        <dbReference type="ARBA" id="ARBA00001933"/>
    </source>
</evidence>
<dbReference type="NCBIfam" id="NF004771">
    <property type="entry name" value="PRK06110.1"/>
    <property type="match status" value="1"/>
</dbReference>
<dbReference type="EMBL" id="QNZI01000075">
    <property type="protein sequence ID" value="RTZ85910.1"/>
    <property type="molecule type" value="Genomic_DNA"/>
</dbReference>
<dbReference type="GO" id="GO:0009097">
    <property type="term" value="P:isoleucine biosynthetic process"/>
    <property type="evidence" value="ECO:0007669"/>
    <property type="project" value="TreeGrafter"/>
</dbReference>
<evidence type="ECO:0000259" key="5">
    <source>
        <dbReference type="Pfam" id="PF00291"/>
    </source>
</evidence>
<sequence>MMQAITLDEIEAAVRIVYVEMQATPQYCWPLLCERLGTEVWVKHENHTPIGSFKIRGGLVYFAHLAKSSEMPKGVVSATRGNHGQSIGFAARRYGIPATIVAPHGNSVEKNAAMRAFGVQLIEHGEDFQAAREYAKDLAHEKSLQMIPSFDPLLVTGVATYSLELLRAVKDLDVVYVPIGLGSGICGMLAVRDVLELNTEIVGVVSAHANTYAESFVSRSSIESPVSTKIADGMACRVPEQSALELIWKGVERIVEVTDNEIADAMRMLYECTHNVCEGAGAAAIAAALQEASKIKGRKVAVIASGGNVDRDVFVSVLKGETFVS</sequence>
<evidence type="ECO:0000256" key="3">
    <source>
        <dbReference type="ARBA" id="ARBA00022898"/>
    </source>
</evidence>
<dbReference type="GO" id="GO:0004794">
    <property type="term" value="F:threonine deaminase activity"/>
    <property type="evidence" value="ECO:0007669"/>
    <property type="project" value="TreeGrafter"/>
</dbReference>
<evidence type="ECO:0000313" key="6">
    <source>
        <dbReference type="EMBL" id="RTZ85910.1"/>
    </source>
</evidence>
<evidence type="ECO:0000256" key="4">
    <source>
        <dbReference type="ARBA" id="ARBA00023239"/>
    </source>
</evidence>
<dbReference type="Pfam" id="PF00291">
    <property type="entry name" value="PALP"/>
    <property type="match status" value="1"/>
</dbReference>
<comment type="cofactor">
    <cofactor evidence="1">
        <name>pyridoxal 5'-phosphate</name>
        <dbReference type="ChEBI" id="CHEBI:597326"/>
    </cofactor>
</comment>
<dbReference type="CDD" id="cd01562">
    <property type="entry name" value="Thr-dehyd"/>
    <property type="match status" value="1"/>
</dbReference>
<keyword evidence="4" id="KW-0456">Lyase</keyword>
<reference evidence="6 7" key="1">
    <citation type="submission" date="2018-06" db="EMBL/GenBank/DDBJ databases">
        <title>Combined omics and stable isotope probing to characterize newly discovered Mariana Back-Arc vent microbial communities.</title>
        <authorList>
            <person name="Trembath-Reichert E."/>
            <person name="Huber J.A."/>
        </authorList>
    </citation>
    <scope>NUCLEOTIDE SEQUENCE [LARGE SCALE GENOMIC DNA]</scope>
    <source>
        <strain evidence="6">MAG 24</strain>
    </source>
</reference>
<dbReference type="Gene3D" id="3.40.50.1100">
    <property type="match status" value="2"/>
</dbReference>
<dbReference type="PANTHER" id="PTHR48078:SF7">
    <property type="entry name" value="BLL6502 PROTEIN"/>
    <property type="match status" value="1"/>
</dbReference>
<comment type="caution">
    <text evidence="6">The sequence shown here is derived from an EMBL/GenBank/DDBJ whole genome shotgun (WGS) entry which is preliminary data.</text>
</comment>
<accession>A0A432GQW2</accession>
<dbReference type="Proteomes" id="UP000287176">
    <property type="component" value="Unassembled WGS sequence"/>
</dbReference>
<comment type="similarity">
    <text evidence="2">Belongs to the ACC deaminase/D-cysteine desulfhydrase family.</text>
</comment>
<feature type="domain" description="Tryptophan synthase beta chain-like PALP" evidence="5">
    <location>
        <begin position="24"/>
        <end position="306"/>
    </location>
</feature>
<protein>
    <submittedName>
        <fullName evidence="6">Threonine dehydratase</fullName>
    </submittedName>
</protein>
<dbReference type="AlphaFoldDB" id="A0A432GQW2"/>
<dbReference type="GO" id="GO:0006565">
    <property type="term" value="P:L-serine catabolic process"/>
    <property type="evidence" value="ECO:0007669"/>
    <property type="project" value="TreeGrafter"/>
</dbReference>
<dbReference type="GO" id="GO:0003941">
    <property type="term" value="F:L-serine ammonia-lyase activity"/>
    <property type="evidence" value="ECO:0007669"/>
    <property type="project" value="TreeGrafter"/>
</dbReference>
<dbReference type="PANTHER" id="PTHR48078">
    <property type="entry name" value="THREONINE DEHYDRATASE, MITOCHONDRIAL-RELATED"/>
    <property type="match status" value="1"/>
</dbReference>
<dbReference type="GO" id="GO:0006567">
    <property type="term" value="P:L-threonine catabolic process"/>
    <property type="evidence" value="ECO:0007669"/>
    <property type="project" value="TreeGrafter"/>
</dbReference>
<dbReference type="InterPro" id="IPR036052">
    <property type="entry name" value="TrpB-like_PALP_sf"/>
</dbReference>
<name>A0A432GQW2_9DELT</name>
<dbReference type="SUPFAM" id="SSF53686">
    <property type="entry name" value="Tryptophan synthase beta subunit-like PLP-dependent enzymes"/>
    <property type="match status" value="1"/>
</dbReference>
<evidence type="ECO:0000313" key="7">
    <source>
        <dbReference type="Proteomes" id="UP000287176"/>
    </source>
</evidence>
<evidence type="ECO:0000256" key="2">
    <source>
        <dbReference type="ARBA" id="ARBA00008639"/>
    </source>
</evidence>
<dbReference type="InterPro" id="IPR027278">
    <property type="entry name" value="ACCD_DCysDesulf"/>
</dbReference>
<dbReference type="InterPro" id="IPR050147">
    <property type="entry name" value="Ser/Thr_Dehydratase"/>
</dbReference>
<dbReference type="GO" id="GO:0016846">
    <property type="term" value="F:carbon-sulfur lyase activity"/>
    <property type="evidence" value="ECO:0007669"/>
    <property type="project" value="UniProtKB-ARBA"/>
</dbReference>
<dbReference type="InterPro" id="IPR001926">
    <property type="entry name" value="TrpB-like_PALP"/>
</dbReference>
<dbReference type="PIRSF" id="PIRSF006278">
    <property type="entry name" value="ACCD_DCysDesulf"/>
    <property type="match status" value="1"/>
</dbReference>
<proteinExistence type="inferred from homology"/>
<gene>
    <name evidence="6" type="ORF">DSY94_02815</name>
</gene>
<keyword evidence="3" id="KW-0663">Pyridoxal phosphate</keyword>
<organism evidence="6 7">
    <name type="scientific">SAR324 cluster bacterium</name>
    <dbReference type="NCBI Taxonomy" id="2024889"/>
    <lineage>
        <taxon>Bacteria</taxon>
        <taxon>Deltaproteobacteria</taxon>
        <taxon>SAR324 cluster</taxon>
    </lineage>
</organism>